<keyword evidence="3" id="KW-0276">Fatty acid metabolism</keyword>
<dbReference type="GO" id="GO:0016874">
    <property type="term" value="F:ligase activity"/>
    <property type="evidence" value="ECO:0007669"/>
    <property type="project" value="UniProtKB-KW"/>
</dbReference>
<keyword evidence="8" id="KW-1185">Reference proteome</keyword>
<dbReference type="RefSeq" id="WP_024100074.1">
    <property type="nucleotide sequence ID" value="NZ_CP022989.1"/>
</dbReference>
<dbReference type="SUPFAM" id="SSF56801">
    <property type="entry name" value="Acetyl-CoA synthetase-like"/>
    <property type="match status" value="1"/>
</dbReference>
<evidence type="ECO:0000259" key="6">
    <source>
        <dbReference type="Pfam" id="PF13193"/>
    </source>
</evidence>
<evidence type="ECO:0000256" key="1">
    <source>
        <dbReference type="ARBA" id="ARBA00006432"/>
    </source>
</evidence>
<sequence>MLGKMMREPLLVSSLIAHAARYHADTPVVSVNTTGGIEHTTWGQVEINARRLSSALAKLGVQSGERCATIAWNNRRHLEIYYGVSGAGMVCHTVNPRLSAETLIYIVNHADDQVLFIDRTFLPIVAKLRSALSTVKHVILMGPRDEEASGMLDGLQFYDEVVASGDADYPWPSIDEDLPSSLCYTSGTTGHPKGVLYSHRSTVLHALAGNSPDGIGVSARDAVMPVVPMFHVNAWGVPYIAAAQGAKLVLPGPNLDGPSLATLIDDEEVGLALGVPTIWMGLLAALRARGTKPKSLKRTIVGGAALPPSMFAAFRDEFGVELIHAWGMTETSPLGTLNQPLARHIHLDPQRQSEVRLGQGRPPYGVQLRVVDDGGAVLPNDGKSPGKLQIRGHWIVSSYFGAESSALTSDGWFDTGDIATLDVNGYMVIRDRAKDIIKSGGEWISSVEIENIAIGHPAIANAAAIGVPHPKWDERPVLVAVKKEGANVSEADLLACFKGRLPDWQIPDKAVFVDVLPLSGTGKVLKNRLREAYGSLLTGNTTESTQ</sequence>
<dbReference type="InterPro" id="IPR045851">
    <property type="entry name" value="AMP-bd_C_sf"/>
</dbReference>
<dbReference type="NCBIfam" id="NF004837">
    <property type="entry name" value="PRK06187.1"/>
    <property type="match status" value="1"/>
</dbReference>
<reference evidence="7 8" key="1">
    <citation type="submission" date="2017-08" db="EMBL/GenBank/DDBJ databases">
        <title>Identification and genetic characteristics of simultaneous BTEX- and naphthalene-degrading Paraburkholderia sp. BN5 isolated from petroleum-contaminated soil.</title>
        <authorList>
            <person name="Lee Y."/>
            <person name="Jeon C.O."/>
        </authorList>
    </citation>
    <scope>NUCLEOTIDE SEQUENCE [LARGE SCALE GENOMIC DNA]</scope>
    <source>
        <strain evidence="7 8">BN5</strain>
    </source>
</reference>
<dbReference type="PANTHER" id="PTHR43859:SF4">
    <property type="entry name" value="BUTANOATE--COA LIGASE AAE1-RELATED"/>
    <property type="match status" value="1"/>
</dbReference>
<gene>
    <name evidence="7" type="ORF">CJU94_03565</name>
</gene>
<dbReference type="Gene3D" id="3.40.50.12780">
    <property type="entry name" value="N-terminal domain of ligase-like"/>
    <property type="match status" value="1"/>
</dbReference>
<dbReference type="InterPro" id="IPR025110">
    <property type="entry name" value="AMP-bd_C"/>
</dbReference>
<evidence type="ECO:0000313" key="8">
    <source>
        <dbReference type="Proteomes" id="UP000215158"/>
    </source>
</evidence>
<dbReference type="PROSITE" id="PS00455">
    <property type="entry name" value="AMP_BINDING"/>
    <property type="match status" value="1"/>
</dbReference>
<evidence type="ECO:0000256" key="3">
    <source>
        <dbReference type="ARBA" id="ARBA00022832"/>
    </source>
</evidence>
<evidence type="ECO:0000256" key="4">
    <source>
        <dbReference type="ARBA" id="ARBA00023098"/>
    </source>
</evidence>
<dbReference type="InterPro" id="IPR000873">
    <property type="entry name" value="AMP-dep_synth/lig_dom"/>
</dbReference>
<organism evidence="7 8">
    <name type="scientific">Paraburkholderia aromaticivorans</name>
    <dbReference type="NCBI Taxonomy" id="2026199"/>
    <lineage>
        <taxon>Bacteria</taxon>
        <taxon>Pseudomonadati</taxon>
        <taxon>Pseudomonadota</taxon>
        <taxon>Betaproteobacteria</taxon>
        <taxon>Burkholderiales</taxon>
        <taxon>Burkholderiaceae</taxon>
        <taxon>Paraburkholderia</taxon>
    </lineage>
</organism>
<dbReference type="CDD" id="cd12119">
    <property type="entry name" value="ttLC_FACS_AlkK_like"/>
    <property type="match status" value="1"/>
</dbReference>
<proteinExistence type="inferred from homology"/>
<feature type="domain" description="AMP-dependent synthetase/ligase" evidence="5">
    <location>
        <begin position="18"/>
        <end position="400"/>
    </location>
</feature>
<dbReference type="KEGG" id="parb:CJU94_03565"/>
<dbReference type="Pfam" id="PF13193">
    <property type="entry name" value="AMP-binding_C"/>
    <property type="match status" value="1"/>
</dbReference>
<accession>A0A248VE72</accession>
<evidence type="ECO:0000313" key="7">
    <source>
        <dbReference type="EMBL" id="ASV97323.1"/>
    </source>
</evidence>
<comment type="similarity">
    <text evidence="1">Belongs to the ATP-dependent AMP-binding enzyme family.</text>
</comment>
<evidence type="ECO:0000256" key="2">
    <source>
        <dbReference type="ARBA" id="ARBA00022598"/>
    </source>
</evidence>
<keyword evidence="4" id="KW-0443">Lipid metabolism</keyword>
<dbReference type="InterPro" id="IPR020845">
    <property type="entry name" value="AMP-binding_CS"/>
</dbReference>
<dbReference type="Proteomes" id="UP000215158">
    <property type="component" value="Chromosome 1"/>
</dbReference>
<feature type="domain" description="AMP-binding enzyme C-terminal" evidence="6">
    <location>
        <begin position="448"/>
        <end position="523"/>
    </location>
</feature>
<dbReference type="OrthoDB" id="9766486at2"/>
<protein>
    <submittedName>
        <fullName evidence="7">Long-chain fatty acid--CoA ligase</fullName>
    </submittedName>
</protein>
<dbReference type="PANTHER" id="PTHR43859">
    <property type="entry name" value="ACYL-ACTIVATING ENZYME"/>
    <property type="match status" value="1"/>
</dbReference>
<dbReference type="GO" id="GO:0006631">
    <property type="term" value="P:fatty acid metabolic process"/>
    <property type="evidence" value="ECO:0007669"/>
    <property type="project" value="UniProtKB-KW"/>
</dbReference>
<dbReference type="InterPro" id="IPR042099">
    <property type="entry name" value="ANL_N_sf"/>
</dbReference>
<evidence type="ECO:0000259" key="5">
    <source>
        <dbReference type="Pfam" id="PF00501"/>
    </source>
</evidence>
<dbReference type="FunFam" id="3.30.300.30:FF:000008">
    <property type="entry name" value="2,3-dihydroxybenzoate-AMP ligase"/>
    <property type="match status" value="1"/>
</dbReference>
<dbReference type="AlphaFoldDB" id="A0A248VE72"/>
<keyword evidence="2 7" id="KW-0436">Ligase</keyword>
<dbReference type="Gene3D" id="3.30.300.30">
    <property type="match status" value="1"/>
</dbReference>
<name>A0A248VE72_9BURK</name>
<dbReference type="EMBL" id="CP022989">
    <property type="protein sequence ID" value="ASV97323.1"/>
    <property type="molecule type" value="Genomic_DNA"/>
</dbReference>
<dbReference type="Pfam" id="PF00501">
    <property type="entry name" value="AMP-binding"/>
    <property type="match status" value="1"/>
</dbReference>